<keyword evidence="6" id="KW-1185">Reference proteome</keyword>
<dbReference type="Pfam" id="PF08031">
    <property type="entry name" value="BBE"/>
    <property type="match status" value="1"/>
</dbReference>
<comment type="caution">
    <text evidence="5">The sequence shown here is derived from an EMBL/GenBank/DDBJ whole genome shotgun (WGS) entry which is preliminary data.</text>
</comment>
<gene>
    <name evidence="5" type="ORF">CC78DRAFT_536829</name>
</gene>
<dbReference type="PANTHER" id="PTHR13878:SF91">
    <property type="entry name" value="FAD BINDING DOMAIN PROTEIN (AFU_ORTHOLOGUE AFUA_6G12070)-RELATED"/>
    <property type="match status" value="1"/>
</dbReference>
<dbReference type="InterPro" id="IPR016169">
    <property type="entry name" value="FAD-bd_PCMH_sub2"/>
</dbReference>
<dbReference type="AlphaFoldDB" id="A0A9P4K1V1"/>
<feature type="domain" description="FAD-binding PCMH-type" evidence="4">
    <location>
        <begin position="121"/>
        <end position="300"/>
    </location>
</feature>
<evidence type="ECO:0000256" key="3">
    <source>
        <dbReference type="SAM" id="SignalP"/>
    </source>
</evidence>
<dbReference type="Gene3D" id="3.30.465.10">
    <property type="match status" value="2"/>
</dbReference>
<dbReference type="InterPro" id="IPR016166">
    <property type="entry name" value="FAD-bd_PCMH"/>
</dbReference>
<dbReference type="EMBL" id="ML986698">
    <property type="protein sequence ID" value="KAF2259787.1"/>
    <property type="molecule type" value="Genomic_DNA"/>
</dbReference>
<dbReference type="Pfam" id="PF01565">
    <property type="entry name" value="FAD_binding_4"/>
    <property type="match status" value="1"/>
</dbReference>
<comment type="similarity">
    <text evidence="1">Belongs to the oxygen-dependent FAD-linked oxidoreductase family.</text>
</comment>
<dbReference type="InterPro" id="IPR012951">
    <property type="entry name" value="BBE"/>
</dbReference>
<dbReference type="SUPFAM" id="SSF56176">
    <property type="entry name" value="FAD-binding/transporter-associated domain-like"/>
    <property type="match status" value="1"/>
</dbReference>
<proteinExistence type="inferred from homology"/>
<dbReference type="OrthoDB" id="9983560at2759"/>
<organism evidence="5 6">
    <name type="scientific">Lojkania enalia</name>
    <dbReference type="NCBI Taxonomy" id="147567"/>
    <lineage>
        <taxon>Eukaryota</taxon>
        <taxon>Fungi</taxon>
        <taxon>Dikarya</taxon>
        <taxon>Ascomycota</taxon>
        <taxon>Pezizomycotina</taxon>
        <taxon>Dothideomycetes</taxon>
        <taxon>Pleosporomycetidae</taxon>
        <taxon>Pleosporales</taxon>
        <taxon>Pleosporales incertae sedis</taxon>
        <taxon>Lojkania</taxon>
    </lineage>
</organism>
<dbReference type="Gene3D" id="3.40.462.20">
    <property type="match status" value="1"/>
</dbReference>
<keyword evidence="3" id="KW-0732">Signal</keyword>
<accession>A0A9P4K1V1</accession>
<dbReference type="GO" id="GO:0016491">
    <property type="term" value="F:oxidoreductase activity"/>
    <property type="evidence" value="ECO:0007669"/>
    <property type="project" value="UniProtKB-KW"/>
</dbReference>
<evidence type="ECO:0000313" key="6">
    <source>
        <dbReference type="Proteomes" id="UP000800093"/>
    </source>
</evidence>
<sequence>MSLSSVYRYASFISLLSLAVASPAPAAASPPRCKVLPGDAAWPKTADWNYLNKTVGGSLTATVPLASVCHDPNYDEEKCNDLKARWHMPIVHEDSPTALMSGYFQTDKCSPFTPREQPCELGNYPPYTVTVSSAKDIQAAIRFAQSKNIRFVIKNTGHDFVGRSTGKGALGIWTHKMTDVKVINNYRSSYYNGPALKMAAGVRGAEALPVAQKAGLHIVAGSCPSVGLVGGYHQGGGHSSLTSTHGMGADQALEWEVVLADGSLVTATPTKNRDLYWALSGGGPGTFGVVVSLTVRAFKDGNTGGAFLSFTSEGISNDTYWSGVEAFHANAPAMVDAGAAAGYLVGADSFLLAPMTKPGASDAEIRKILKPVTSKLDELKIQYTLNVTVFPTFLDHYTHYLGPIPEGAYPIDRTMGGRFVPRSVLKNDRSLKSFVGTLRELSQTPGTYLGIVAMQSSAKKAIAPNSITPKWRDATLSILAQTQWYFGDSSTAEANQATLDELNKVVIPALERVTPGAGAYGNEASWANPNWKRDYYDVNYNRLKLIKKKYDPKDLFFGPTMVGSEAWTTKEDGRLCRV</sequence>
<keyword evidence="2" id="KW-0560">Oxidoreductase</keyword>
<dbReference type="InterPro" id="IPR036318">
    <property type="entry name" value="FAD-bd_PCMH-like_sf"/>
</dbReference>
<name>A0A9P4K1V1_9PLEO</name>
<protein>
    <submittedName>
        <fullName evidence="5">FAD binding domain-containing protein</fullName>
    </submittedName>
</protein>
<dbReference type="InterPro" id="IPR006094">
    <property type="entry name" value="Oxid_FAD_bind_N"/>
</dbReference>
<dbReference type="InterPro" id="IPR050432">
    <property type="entry name" value="FAD-linked_Oxidoreductases_BP"/>
</dbReference>
<feature type="signal peptide" evidence="3">
    <location>
        <begin position="1"/>
        <end position="28"/>
    </location>
</feature>
<evidence type="ECO:0000256" key="2">
    <source>
        <dbReference type="ARBA" id="ARBA00023002"/>
    </source>
</evidence>
<evidence type="ECO:0000256" key="1">
    <source>
        <dbReference type="ARBA" id="ARBA00005466"/>
    </source>
</evidence>
<evidence type="ECO:0000313" key="5">
    <source>
        <dbReference type="EMBL" id="KAF2259787.1"/>
    </source>
</evidence>
<evidence type="ECO:0000259" key="4">
    <source>
        <dbReference type="PROSITE" id="PS51387"/>
    </source>
</evidence>
<reference evidence="6" key="1">
    <citation type="journal article" date="2020" name="Stud. Mycol.">
        <title>101 Dothideomycetes genomes: A test case for predicting lifestyles and emergence of pathogens.</title>
        <authorList>
            <person name="Haridas S."/>
            <person name="Albert R."/>
            <person name="Binder M."/>
            <person name="Bloem J."/>
            <person name="LaButti K."/>
            <person name="Salamov A."/>
            <person name="Andreopoulos B."/>
            <person name="Baker S."/>
            <person name="Barry K."/>
            <person name="Bills G."/>
            <person name="Bluhm B."/>
            <person name="Cannon C."/>
            <person name="Castanera R."/>
            <person name="Culley D."/>
            <person name="Daum C."/>
            <person name="Ezra D."/>
            <person name="Gonzalez J."/>
            <person name="Henrissat B."/>
            <person name="Kuo A."/>
            <person name="Liang C."/>
            <person name="Lipzen A."/>
            <person name="Lutzoni F."/>
            <person name="Magnuson J."/>
            <person name="Mondo S."/>
            <person name="Nolan M."/>
            <person name="Ohm R."/>
            <person name="Pangilinan J."/>
            <person name="Park H.-J."/>
            <person name="Ramirez L."/>
            <person name="Alfaro M."/>
            <person name="Sun H."/>
            <person name="Tritt A."/>
            <person name="Yoshinaga Y."/>
            <person name="Zwiers L.-H."/>
            <person name="Turgeon B."/>
            <person name="Goodwin S."/>
            <person name="Spatafora J."/>
            <person name="Crous P."/>
            <person name="Grigoriev I."/>
        </authorList>
    </citation>
    <scope>NUCLEOTIDE SEQUENCE [LARGE SCALE GENOMIC DNA]</scope>
    <source>
        <strain evidence="6">CBS 304.66</strain>
    </source>
</reference>
<dbReference type="Proteomes" id="UP000800093">
    <property type="component" value="Unassembled WGS sequence"/>
</dbReference>
<feature type="chain" id="PRO_5040500964" evidence="3">
    <location>
        <begin position="29"/>
        <end position="578"/>
    </location>
</feature>
<dbReference type="GO" id="GO:0071949">
    <property type="term" value="F:FAD binding"/>
    <property type="evidence" value="ECO:0007669"/>
    <property type="project" value="InterPro"/>
</dbReference>
<dbReference type="PANTHER" id="PTHR13878">
    <property type="entry name" value="GULONOLACTONE OXIDASE"/>
    <property type="match status" value="1"/>
</dbReference>
<dbReference type="PROSITE" id="PS51387">
    <property type="entry name" value="FAD_PCMH"/>
    <property type="match status" value="1"/>
</dbReference>